<accession>A0ACC1WXX5</accession>
<reference evidence="1 2" key="1">
    <citation type="journal article" date="2023" name="Science">
        <title>Complex scaffold remodeling in plant triterpene biosynthesis.</title>
        <authorList>
            <person name="De La Pena R."/>
            <person name="Hodgson H."/>
            <person name="Liu J.C."/>
            <person name="Stephenson M.J."/>
            <person name="Martin A.C."/>
            <person name="Owen C."/>
            <person name="Harkess A."/>
            <person name="Leebens-Mack J."/>
            <person name="Jimenez L.E."/>
            <person name="Osbourn A."/>
            <person name="Sattely E.S."/>
        </authorList>
    </citation>
    <scope>NUCLEOTIDE SEQUENCE [LARGE SCALE GENOMIC DNA]</scope>
    <source>
        <strain evidence="2">cv. JPN11</strain>
        <tissue evidence="1">Leaf</tissue>
    </source>
</reference>
<dbReference type="EMBL" id="CM051406">
    <property type="protein sequence ID" value="KAJ4703739.1"/>
    <property type="molecule type" value="Genomic_DNA"/>
</dbReference>
<comment type="caution">
    <text evidence="1">The sequence shown here is derived from an EMBL/GenBank/DDBJ whole genome shotgun (WGS) entry which is preliminary data.</text>
</comment>
<protein>
    <submittedName>
        <fullName evidence="1">Subtilisin-like protease</fullName>
    </submittedName>
</protein>
<proteinExistence type="predicted"/>
<name>A0ACC1WXX5_MELAZ</name>
<sequence length="778" mass="84361">MKTIFLFSLLLLLPLLASCAKKQVYIVHFAKDINGEKALHEIEETHHSYLLSVKDNAEDARASLLYSYKHSINGFSALLTPDEASKLSKMEEVSSVYASKARKYSLHTTRSWEFVGLDEGEKYEWNRFKKGGDFLSKAKYGQDVIVGVIDNGVWPESKSFSDEGIGPVPKSWKGICQTGVALKPFHCNRKIIGGRYYLKGFEYANGPLNATEDCRSPRDLDGHGTHTASTVAGRRVHNASAFGGLARGTASGGAPFARLAIYKACWAVPRTSKADGNTCFEEDMLAAIDDAISDGVHVLSISIGSNGPLPFNEDGIARGALNAVKKNIVVACSAGNSGPAPYTLSNPAPWIITVGASSVDRDFLRSVVLGNGMEITGKTFTPYKLEKMHPLVYAGDVVNPGSVRQNESDQCLPGSLAPEKVKGKIVFCRRGSGVRMLKGLEVKRAGGAGLILGNNLAYGNDIPYDPHFLPATGVNYNDAMKIYYYIRSTNNPMAMFKRARTVIHSQPAPFMASFSSRGPNAVDPYILKPDITAPGFNILAAWSEASSPTRMPEDKRIVKYNIFSGTSMSCPHVAGASALLKAIHPNWSSAAIRSALMTTALMRNNKGLPITNEGDGSIATPFSFGSGHFNPTKAADPGLVYDASYKDYLLYLCSAGLTNADPSFKCPEEPPSAFNLNYPSIAIPKLYGSVTVERTVTNVGGSKSVYFFTAKRPFGVFVKAYPRILFFDHVGQKKRFTITVTATRAILGRNLGNRYVFGSYSWSDGLHLVRSPIAVSFA</sequence>
<organism evidence="1 2">
    <name type="scientific">Melia azedarach</name>
    <name type="common">Chinaberry tree</name>
    <dbReference type="NCBI Taxonomy" id="155640"/>
    <lineage>
        <taxon>Eukaryota</taxon>
        <taxon>Viridiplantae</taxon>
        <taxon>Streptophyta</taxon>
        <taxon>Embryophyta</taxon>
        <taxon>Tracheophyta</taxon>
        <taxon>Spermatophyta</taxon>
        <taxon>Magnoliopsida</taxon>
        <taxon>eudicotyledons</taxon>
        <taxon>Gunneridae</taxon>
        <taxon>Pentapetalae</taxon>
        <taxon>rosids</taxon>
        <taxon>malvids</taxon>
        <taxon>Sapindales</taxon>
        <taxon>Meliaceae</taxon>
        <taxon>Melia</taxon>
    </lineage>
</organism>
<gene>
    <name evidence="1" type="ORF">OWV82_023599</name>
</gene>
<keyword evidence="2" id="KW-1185">Reference proteome</keyword>
<evidence type="ECO:0000313" key="2">
    <source>
        <dbReference type="Proteomes" id="UP001164539"/>
    </source>
</evidence>
<dbReference type="Proteomes" id="UP001164539">
    <property type="component" value="Chromosome 13"/>
</dbReference>
<evidence type="ECO:0000313" key="1">
    <source>
        <dbReference type="EMBL" id="KAJ4703739.1"/>
    </source>
</evidence>